<dbReference type="RefSeq" id="WP_379895397.1">
    <property type="nucleotide sequence ID" value="NZ_CBCSCT010000026.1"/>
</dbReference>
<protein>
    <submittedName>
        <fullName evidence="2">KinB-signaling pathway activation protein</fullName>
    </submittedName>
</protein>
<feature type="transmembrane region" description="Helical" evidence="1">
    <location>
        <begin position="112"/>
        <end position="134"/>
    </location>
</feature>
<reference evidence="3" key="1">
    <citation type="journal article" date="2019" name="Int. J. Syst. Evol. Microbiol.">
        <title>The Global Catalogue of Microorganisms (GCM) 10K type strain sequencing project: providing services to taxonomists for standard genome sequencing and annotation.</title>
        <authorList>
            <consortium name="The Broad Institute Genomics Platform"/>
            <consortium name="The Broad Institute Genome Sequencing Center for Infectious Disease"/>
            <person name="Wu L."/>
            <person name="Ma J."/>
        </authorList>
    </citation>
    <scope>NUCLEOTIDE SEQUENCE [LARGE SCALE GENOMIC DNA]</scope>
    <source>
        <strain evidence="3">CCM 8749</strain>
    </source>
</reference>
<keyword evidence="3" id="KW-1185">Reference proteome</keyword>
<keyword evidence="1" id="KW-1133">Transmembrane helix</keyword>
<dbReference type="SMART" id="SM01251">
    <property type="entry name" value="KbaA"/>
    <property type="match status" value="1"/>
</dbReference>
<evidence type="ECO:0000313" key="2">
    <source>
        <dbReference type="EMBL" id="MFC5987965.1"/>
    </source>
</evidence>
<comment type="caution">
    <text evidence="2">The sequence shown here is derived from an EMBL/GenBank/DDBJ whole genome shotgun (WGS) entry which is preliminary data.</text>
</comment>
<accession>A0ABW1ISA5</accession>
<name>A0ABW1ISA5_9BACL</name>
<keyword evidence="1" id="KW-0472">Membrane</keyword>
<proteinExistence type="predicted"/>
<evidence type="ECO:0000313" key="3">
    <source>
        <dbReference type="Proteomes" id="UP001596250"/>
    </source>
</evidence>
<gene>
    <name evidence="2" type="ORF">ACFPXP_16290</name>
</gene>
<organism evidence="2 3">
    <name type="scientific">Marinicrinis lubricantis</name>
    <dbReference type="NCBI Taxonomy" id="2086470"/>
    <lineage>
        <taxon>Bacteria</taxon>
        <taxon>Bacillati</taxon>
        <taxon>Bacillota</taxon>
        <taxon>Bacilli</taxon>
        <taxon>Bacillales</taxon>
        <taxon>Paenibacillaceae</taxon>
    </lineage>
</organism>
<dbReference type="Pfam" id="PF14089">
    <property type="entry name" value="KbaA"/>
    <property type="match status" value="1"/>
</dbReference>
<keyword evidence="1" id="KW-0812">Transmembrane</keyword>
<feature type="transmembrane region" description="Helical" evidence="1">
    <location>
        <begin position="9"/>
        <end position="30"/>
    </location>
</feature>
<evidence type="ECO:0000256" key="1">
    <source>
        <dbReference type="SAM" id="Phobius"/>
    </source>
</evidence>
<feature type="transmembrane region" description="Helical" evidence="1">
    <location>
        <begin position="141"/>
        <end position="161"/>
    </location>
</feature>
<feature type="transmembrane region" description="Helical" evidence="1">
    <location>
        <begin position="42"/>
        <end position="68"/>
    </location>
</feature>
<feature type="transmembrane region" description="Helical" evidence="1">
    <location>
        <begin position="80"/>
        <end position="100"/>
    </location>
</feature>
<sequence length="200" mass="22694">MNLNLKKWFYLFWTTLAVGAGASVITNLIVQIIDPHLEWNDIYVFLLGILMGLTYSVLSQMGFFSYLTVNYIAQGMMSKLTWRVVQWIFVIVVFVDLIALRHYFFGDESEGLGYYTILPVIMAVVAVLTAIMKVKMTNPTAFTPTVFFIFVVTVLEGIPAIRENNLDSTLNMMVPITACNVWQILILHKVLKKQTAAPNQ</sequence>
<dbReference type="Proteomes" id="UP001596250">
    <property type="component" value="Unassembled WGS sequence"/>
</dbReference>
<dbReference type="EMBL" id="JBHSQV010000173">
    <property type="protein sequence ID" value="MFC5987965.1"/>
    <property type="molecule type" value="Genomic_DNA"/>
</dbReference>
<dbReference type="InterPro" id="IPR024164">
    <property type="entry name" value="KinB-signalling_activ"/>
</dbReference>